<sequence>MAAQLFSMKSALTSRLTRHVGIAHCYSSIAIAPHIMASPLYLLAQNKTAASWPEWVPASCAAYTTRPLPSCTLQDQCGRSADCSLGISDRVMMTIAMEPGEAIMFVELQTAGSGR</sequence>
<dbReference type="EMBL" id="KB456260">
    <property type="protein sequence ID" value="EMF16441.1"/>
    <property type="molecule type" value="Genomic_DNA"/>
</dbReference>
<accession>N1QGU0</accession>
<evidence type="ECO:0000313" key="1">
    <source>
        <dbReference type="EMBL" id="EMF16441.1"/>
    </source>
</evidence>
<evidence type="ECO:0000313" key="2">
    <source>
        <dbReference type="Proteomes" id="UP000016931"/>
    </source>
</evidence>
<dbReference type="RefSeq" id="XP_016764562.1">
    <property type="nucleotide sequence ID" value="XM_016903203.1"/>
</dbReference>
<dbReference type="Proteomes" id="UP000016931">
    <property type="component" value="Unassembled WGS sequence"/>
</dbReference>
<dbReference type="GeneID" id="27900340"/>
<protein>
    <submittedName>
        <fullName evidence="1">Uncharacterized protein</fullName>
    </submittedName>
</protein>
<reference evidence="1 2" key="1">
    <citation type="journal article" date="2012" name="PLoS Pathog.">
        <title>Diverse lifestyles and strategies of plant pathogenesis encoded in the genomes of eighteen Dothideomycetes fungi.</title>
        <authorList>
            <person name="Ohm R.A."/>
            <person name="Feau N."/>
            <person name="Henrissat B."/>
            <person name="Schoch C.L."/>
            <person name="Horwitz B.A."/>
            <person name="Barry K.W."/>
            <person name="Condon B.J."/>
            <person name="Copeland A.C."/>
            <person name="Dhillon B."/>
            <person name="Glaser F."/>
            <person name="Hesse C.N."/>
            <person name="Kosti I."/>
            <person name="LaButti K."/>
            <person name="Lindquist E.A."/>
            <person name="Lucas S."/>
            <person name="Salamov A.A."/>
            <person name="Bradshaw R.E."/>
            <person name="Ciuffetti L."/>
            <person name="Hamelin R.C."/>
            <person name="Kema G.H.J."/>
            <person name="Lawrence C."/>
            <person name="Scott J.A."/>
            <person name="Spatafora J.W."/>
            <person name="Turgeon B.G."/>
            <person name="de Wit P.J.G.M."/>
            <person name="Zhong S."/>
            <person name="Goodwin S.B."/>
            <person name="Grigoriev I.V."/>
        </authorList>
    </citation>
    <scope>NUCLEOTIDE SEQUENCE [LARGE SCALE GENOMIC DNA]</scope>
    <source>
        <strain evidence="1 2">SO2202</strain>
    </source>
</reference>
<dbReference type="AlphaFoldDB" id="N1QGU0"/>
<organism evidence="1 2">
    <name type="scientific">Sphaerulina musiva (strain SO2202)</name>
    <name type="common">Poplar stem canker fungus</name>
    <name type="synonym">Septoria musiva</name>
    <dbReference type="NCBI Taxonomy" id="692275"/>
    <lineage>
        <taxon>Eukaryota</taxon>
        <taxon>Fungi</taxon>
        <taxon>Dikarya</taxon>
        <taxon>Ascomycota</taxon>
        <taxon>Pezizomycotina</taxon>
        <taxon>Dothideomycetes</taxon>
        <taxon>Dothideomycetidae</taxon>
        <taxon>Mycosphaerellales</taxon>
        <taxon>Mycosphaerellaceae</taxon>
        <taxon>Sphaerulina</taxon>
    </lineage>
</organism>
<dbReference type="HOGENOM" id="CLU_2110501_0_0_1"/>
<keyword evidence="2" id="KW-1185">Reference proteome</keyword>
<gene>
    <name evidence="1" type="ORF">SEPMUDRAFT_145687</name>
</gene>
<proteinExistence type="predicted"/>
<name>N1QGU0_SPHMS</name>